<dbReference type="EMBL" id="DXES01000051">
    <property type="protein sequence ID" value="HIX65096.1"/>
    <property type="molecule type" value="Genomic_DNA"/>
</dbReference>
<proteinExistence type="predicted"/>
<reference evidence="1" key="1">
    <citation type="journal article" date="2021" name="PeerJ">
        <title>Extensive microbial diversity within the chicken gut microbiome revealed by metagenomics and culture.</title>
        <authorList>
            <person name="Gilroy R."/>
            <person name="Ravi A."/>
            <person name="Getino M."/>
            <person name="Pursley I."/>
            <person name="Horton D.L."/>
            <person name="Alikhan N.F."/>
            <person name="Baker D."/>
            <person name="Gharbi K."/>
            <person name="Hall N."/>
            <person name="Watson M."/>
            <person name="Adriaenssens E.M."/>
            <person name="Foster-Nyarko E."/>
            <person name="Jarju S."/>
            <person name="Secka A."/>
            <person name="Antonio M."/>
            <person name="Oren A."/>
            <person name="Chaudhuri R.R."/>
            <person name="La Ragione R."/>
            <person name="Hildebrand F."/>
            <person name="Pallen M.J."/>
        </authorList>
    </citation>
    <scope>NUCLEOTIDE SEQUENCE</scope>
    <source>
        <strain evidence="1">CHK188-5543</strain>
    </source>
</reference>
<name>A0A9D2B6R6_9FIRM</name>
<reference evidence="1" key="2">
    <citation type="submission" date="2021-04" db="EMBL/GenBank/DDBJ databases">
        <authorList>
            <person name="Gilroy R."/>
        </authorList>
    </citation>
    <scope>NUCLEOTIDE SEQUENCE</scope>
    <source>
        <strain evidence="1">CHK188-5543</strain>
    </source>
</reference>
<dbReference type="AlphaFoldDB" id="A0A9D2B6R6"/>
<organism evidence="1 2">
    <name type="scientific">Candidatus Anaerotruncus excrementipullorum</name>
    <dbReference type="NCBI Taxonomy" id="2838465"/>
    <lineage>
        <taxon>Bacteria</taxon>
        <taxon>Bacillati</taxon>
        <taxon>Bacillota</taxon>
        <taxon>Clostridia</taxon>
        <taxon>Eubacteriales</taxon>
        <taxon>Oscillospiraceae</taxon>
        <taxon>Anaerotruncus</taxon>
    </lineage>
</organism>
<dbReference type="Proteomes" id="UP000886800">
    <property type="component" value="Unassembled WGS sequence"/>
</dbReference>
<accession>A0A9D2B6R6</accession>
<dbReference type="Pfam" id="PF09719">
    <property type="entry name" value="C_GCAxxG_C_C"/>
    <property type="match status" value="1"/>
</dbReference>
<evidence type="ECO:0000313" key="2">
    <source>
        <dbReference type="Proteomes" id="UP000886800"/>
    </source>
</evidence>
<dbReference type="InterPro" id="IPR010181">
    <property type="entry name" value="CGCAxxGCC_motif"/>
</dbReference>
<protein>
    <submittedName>
        <fullName evidence="1">C-GCAxxG-C-C family protein</fullName>
    </submittedName>
</protein>
<gene>
    <name evidence="1" type="ORF">H9736_02485</name>
</gene>
<comment type="caution">
    <text evidence="1">The sequence shown here is derived from an EMBL/GenBank/DDBJ whole genome shotgun (WGS) entry which is preliminary data.</text>
</comment>
<evidence type="ECO:0000313" key="1">
    <source>
        <dbReference type="EMBL" id="HIX65096.1"/>
    </source>
</evidence>
<sequence length="159" mass="16847">MTGAEKPAGQRARQLFLEGRNCAQSVLGAFAPGLGLPLETALALTAGLGGGIGRLRETCGAVLGMALALSLARAGDWEKGTLYQAEQELVGRFRREQGSLLCRELLGEAGRDRAARPSPRTPAYYAARPCPRLVERAAQLLEDYLAEHPPACPPRLPGG</sequence>